<protein>
    <recommendedName>
        <fullName evidence="2">Enolase C-terminal domain-containing protein</fullName>
    </recommendedName>
</protein>
<dbReference type="Gene3D" id="3.20.20.120">
    <property type="entry name" value="Enolase-like C-terminal domain"/>
    <property type="match status" value="1"/>
</dbReference>
<dbReference type="Pfam" id="PF13378">
    <property type="entry name" value="MR_MLE_C"/>
    <property type="match status" value="1"/>
</dbReference>
<evidence type="ECO:0000259" key="2">
    <source>
        <dbReference type="Pfam" id="PF13378"/>
    </source>
</evidence>
<feature type="non-terminal residue" evidence="3">
    <location>
        <position position="1"/>
    </location>
</feature>
<dbReference type="AlphaFoldDB" id="A0A383BMW6"/>
<name>A0A383BMW6_9ZZZZ</name>
<reference evidence="3" key="1">
    <citation type="submission" date="2018-05" db="EMBL/GenBank/DDBJ databases">
        <authorList>
            <person name="Lanie J.A."/>
            <person name="Ng W.-L."/>
            <person name="Kazmierczak K.M."/>
            <person name="Andrzejewski T.M."/>
            <person name="Davidsen T.M."/>
            <person name="Wayne K.J."/>
            <person name="Tettelin H."/>
            <person name="Glass J.I."/>
            <person name="Rusch D."/>
            <person name="Podicherti R."/>
            <person name="Tsui H.-C.T."/>
            <person name="Winkler M.E."/>
        </authorList>
    </citation>
    <scope>NUCLEOTIDE SEQUENCE</scope>
</reference>
<dbReference type="EMBL" id="UINC01201761">
    <property type="protein sequence ID" value="SVE21244.1"/>
    <property type="molecule type" value="Genomic_DNA"/>
</dbReference>
<dbReference type="SUPFAM" id="SSF51604">
    <property type="entry name" value="Enolase C-terminal domain-like"/>
    <property type="match status" value="1"/>
</dbReference>
<feature type="non-terminal residue" evidence="3">
    <location>
        <position position="245"/>
    </location>
</feature>
<sequence length="245" mass="27454">GAFSKNDVNEKLEKLAEFNLHSIEQPIQPGQWDLLADLCQTSSIPIALDEELIPLVNEEDRIKILDKVKPQYLVLKPSLLGGFSESEKWIKLAKERNIRWWITSALESNIGLNAISQWTAKMNPNGFQGLGTGQLFTNNIPSPLKVKSRILSKENSEIWNDINQFISEWYSPIDEMALQTSGSTGKPKSISVKKGWMKNSAQLTGKTFGLKEGDTALLCMPMKYIAGKMMVVRALELGFDLKVVE</sequence>
<dbReference type="Gene3D" id="3.40.50.12780">
    <property type="entry name" value="N-terminal domain of ligase-like"/>
    <property type="match status" value="1"/>
</dbReference>
<dbReference type="PANTHER" id="PTHR48073">
    <property type="entry name" value="O-SUCCINYLBENZOATE SYNTHASE-RELATED"/>
    <property type="match status" value="1"/>
</dbReference>
<evidence type="ECO:0000256" key="1">
    <source>
        <dbReference type="ARBA" id="ARBA00022723"/>
    </source>
</evidence>
<dbReference type="InterPro" id="IPR029065">
    <property type="entry name" value="Enolase_C-like"/>
</dbReference>
<gene>
    <name evidence="3" type="ORF">METZ01_LOCUS474098</name>
</gene>
<proteinExistence type="predicted"/>
<dbReference type="GO" id="GO:0046872">
    <property type="term" value="F:metal ion binding"/>
    <property type="evidence" value="ECO:0007669"/>
    <property type="project" value="UniProtKB-KW"/>
</dbReference>
<dbReference type="SUPFAM" id="SSF56801">
    <property type="entry name" value="Acetyl-CoA synthetase-like"/>
    <property type="match status" value="1"/>
</dbReference>
<organism evidence="3">
    <name type="scientific">marine metagenome</name>
    <dbReference type="NCBI Taxonomy" id="408172"/>
    <lineage>
        <taxon>unclassified sequences</taxon>
        <taxon>metagenomes</taxon>
        <taxon>ecological metagenomes</taxon>
    </lineage>
</organism>
<keyword evidence="1" id="KW-0479">Metal-binding</keyword>
<dbReference type="InterPro" id="IPR042099">
    <property type="entry name" value="ANL_N_sf"/>
</dbReference>
<dbReference type="InterPro" id="IPR036849">
    <property type="entry name" value="Enolase-like_C_sf"/>
</dbReference>
<accession>A0A383BMW6</accession>
<dbReference type="PANTHER" id="PTHR48073:SF2">
    <property type="entry name" value="O-SUCCINYLBENZOATE SYNTHASE"/>
    <property type="match status" value="1"/>
</dbReference>
<evidence type="ECO:0000313" key="3">
    <source>
        <dbReference type="EMBL" id="SVE21244.1"/>
    </source>
</evidence>
<feature type="domain" description="Enolase C-terminal" evidence="2">
    <location>
        <begin position="2"/>
        <end position="124"/>
    </location>
</feature>